<proteinExistence type="predicted"/>
<dbReference type="SUPFAM" id="SSF47819">
    <property type="entry name" value="HRDC-like"/>
    <property type="match status" value="1"/>
</dbReference>
<dbReference type="Gene3D" id="1.20.1250.40">
    <property type="match status" value="1"/>
</dbReference>
<protein>
    <submittedName>
        <fullName evidence="4">Putative subunit Rpb4 of RNA polymerase</fullName>
    </submittedName>
</protein>
<dbReference type="GO" id="GO:0006352">
    <property type="term" value="P:DNA-templated transcription initiation"/>
    <property type="evidence" value="ECO:0007669"/>
    <property type="project" value="InterPro"/>
</dbReference>
<dbReference type="GO" id="GO:0000166">
    <property type="term" value="F:nucleotide binding"/>
    <property type="evidence" value="ECO:0007669"/>
    <property type="project" value="InterPro"/>
</dbReference>
<keyword evidence="2" id="KW-0539">Nucleus</keyword>
<feature type="domain" description="RNA polymerase Rpb4/RPC9 core" evidence="3">
    <location>
        <begin position="1"/>
        <end position="109"/>
    </location>
</feature>
<dbReference type="InterPro" id="IPR006590">
    <property type="entry name" value="RNA_pol_Rpb4/RPC9_core"/>
</dbReference>
<dbReference type="AlphaFoldDB" id="A0A4Q9LYJ5"/>
<dbReference type="Pfam" id="PF03874">
    <property type="entry name" value="RNA_pol_Rpb4"/>
    <property type="match status" value="1"/>
</dbReference>
<dbReference type="GO" id="GO:0030880">
    <property type="term" value="C:RNA polymerase complex"/>
    <property type="evidence" value="ECO:0007669"/>
    <property type="project" value="InterPro"/>
</dbReference>
<dbReference type="SMART" id="SM00657">
    <property type="entry name" value="RPOL4c"/>
    <property type="match status" value="1"/>
</dbReference>
<keyword evidence="5" id="KW-1185">Reference proteome</keyword>
<dbReference type="EMBL" id="PITK01000562">
    <property type="protein sequence ID" value="TBU13001.1"/>
    <property type="molecule type" value="Genomic_DNA"/>
</dbReference>
<reference evidence="4 5" key="1">
    <citation type="submission" date="2017-12" db="EMBL/GenBank/DDBJ databases">
        <authorList>
            <person name="Pombert J.-F."/>
            <person name="Haag K.L."/>
            <person name="Ebert D."/>
        </authorList>
    </citation>
    <scope>NUCLEOTIDE SEQUENCE [LARGE SCALE GENOMIC DNA]</scope>
    <source>
        <strain evidence="4">IL-G-3</strain>
    </source>
</reference>
<dbReference type="STRING" id="1176355.A0A4Q9LYJ5"/>
<gene>
    <name evidence="4" type="ORF">CWI38_0562p0050</name>
</gene>
<evidence type="ECO:0000259" key="3">
    <source>
        <dbReference type="SMART" id="SM00657"/>
    </source>
</evidence>
<dbReference type="Proteomes" id="UP000292282">
    <property type="component" value="Unassembled WGS sequence"/>
</dbReference>
<sequence>MKIIKSVVKFLTRSDVYIFLNQSVPTKDQTTETLRYNVLEYCSDSLPKDRIEYIVEQLKNKNLMEIEIYMLIDQPPKSLLDLQLIIEEMEERYSEEELHQILMLFRMDL</sequence>
<dbReference type="InterPro" id="IPR005574">
    <property type="entry name" value="Rpb4/RPC9"/>
</dbReference>
<dbReference type="OrthoDB" id="1746530at2759"/>
<evidence type="ECO:0000256" key="1">
    <source>
        <dbReference type="ARBA" id="ARBA00004123"/>
    </source>
</evidence>
<dbReference type="InterPro" id="IPR010997">
    <property type="entry name" value="HRDC-like_sf"/>
</dbReference>
<comment type="caution">
    <text evidence="4">The sequence shown here is derived from an EMBL/GenBank/DDBJ whole genome shotgun (WGS) entry which is preliminary data.</text>
</comment>
<comment type="subcellular location">
    <subcellularLocation>
        <location evidence="1">Nucleus</location>
    </subcellularLocation>
</comment>
<evidence type="ECO:0000256" key="2">
    <source>
        <dbReference type="ARBA" id="ARBA00023242"/>
    </source>
</evidence>
<organism evidence="4 5">
    <name type="scientific">Hamiltosporidium tvaerminnensis</name>
    <dbReference type="NCBI Taxonomy" id="1176355"/>
    <lineage>
        <taxon>Eukaryota</taxon>
        <taxon>Fungi</taxon>
        <taxon>Fungi incertae sedis</taxon>
        <taxon>Microsporidia</taxon>
        <taxon>Dubosqiidae</taxon>
        <taxon>Hamiltosporidium</taxon>
    </lineage>
</organism>
<name>A0A4Q9LYJ5_9MICR</name>
<dbReference type="GO" id="GO:0005634">
    <property type="term" value="C:nucleus"/>
    <property type="evidence" value="ECO:0007669"/>
    <property type="project" value="UniProtKB-SubCell"/>
</dbReference>
<evidence type="ECO:0000313" key="5">
    <source>
        <dbReference type="Proteomes" id="UP000292282"/>
    </source>
</evidence>
<accession>A0A4Q9LYJ5</accession>
<dbReference type="VEuPathDB" id="MicrosporidiaDB:CWI38_0562p0050"/>
<dbReference type="InterPro" id="IPR038324">
    <property type="entry name" value="Rpb4/RPC9_sf"/>
</dbReference>
<evidence type="ECO:0000313" key="4">
    <source>
        <dbReference type="EMBL" id="TBU13001.1"/>
    </source>
</evidence>